<protein>
    <recommendedName>
        <fullName evidence="8">Sporulation protein YtaF</fullName>
    </recommendedName>
</protein>
<evidence type="ECO:0008006" key="8">
    <source>
        <dbReference type="Google" id="ProtNLM"/>
    </source>
</evidence>
<feature type="transmembrane region" description="Helical" evidence="5">
    <location>
        <begin position="70"/>
        <end position="87"/>
    </location>
</feature>
<dbReference type="Pfam" id="PF02659">
    <property type="entry name" value="Mntp"/>
    <property type="match status" value="1"/>
</dbReference>
<dbReference type="STRING" id="394503.Ccel_3212"/>
<dbReference type="PANTHER" id="PTHR35529">
    <property type="entry name" value="MANGANESE EFFLUX PUMP MNTP-RELATED"/>
    <property type="match status" value="1"/>
</dbReference>
<reference evidence="6 7" key="1">
    <citation type="submission" date="2009-01" db="EMBL/GenBank/DDBJ databases">
        <title>Complete sequence of Clostridium cellulolyticum H10.</title>
        <authorList>
            <consortium name="US DOE Joint Genome Institute"/>
            <person name="Lucas S."/>
            <person name="Copeland A."/>
            <person name="Lapidus A."/>
            <person name="Glavina del Rio T."/>
            <person name="Dalin E."/>
            <person name="Tice H."/>
            <person name="Bruce D."/>
            <person name="Goodwin L."/>
            <person name="Pitluck S."/>
            <person name="Chertkov O."/>
            <person name="Saunders E."/>
            <person name="Brettin T."/>
            <person name="Detter J.C."/>
            <person name="Han C."/>
            <person name="Larimer F."/>
            <person name="Land M."/>
            <person name="Hauser L."/>
            <person name="Kyrpides N."/>
            <person name="Ivanova N."/>
            <person name="Zhou J."/>
            <person name="Richardson P."/>
        </authorList>
    </citation>
    <scope>NUCLEOTIDE SEQUENCE [LARGE SCALE GENOMIC DNA]</scope>
    <source>
        <strain evidence="7">ATCC 35319 / DSM 5812 / JCM 6584 / H10</strain>
    </source>
</reference>
<accession>B8I0U6</accession>
<sequence>MGVILSVFLLCLAPNLDNMAIGLAYGVRKIKVPFKSNISIALFSGIATLLSSLLGNILTNYIPGYLGKTIGGSIVIIMGLFTIIGYLKSRKKTKKAYGNGIQYIDDIKAVMDDPGIADRDYSGDISLKESILLGIALASNCIGTGFGAGIYGINAFVLSGAVIVFSLITISVGAIIGRRYASKFLGEKATIISGMLLLVIGLYQIIA</sequence>
<dbReference type="RefSeq" id="WP_015926560.1">
    <property type="nucleotide sequence ID" value="NC_011898.1"/>
</dbReference>
<evidence type="ECO:0000313" key="7">
    <source>
        <dbReference type="Proteomes" id="UP000001349"/>
    </source>
</evidence>
<keyword evidence="3 5" id="KW-1133">Transmembrane helix</keyword>
<organism evidence="6 7">
    <name type="scientific">Ruminiclostridium cellulolyticum (strain ATCC 35319 / DSM 5812 / JCM 6584 / H10)</name>
    <name type="common">Clostridium cellulolyticum</name>
    <dbReference type="NCBI Taxonomy" id="394503"/>
    <lineage>
        <taxon>Bacteria</taxon>
        <taxon>Bacillati</taxon>
        <taxon>Bacillota</taxon>
        <taxon>Clostridia</taxon>
        <taxon>Eubacteriales</taxon>
        <taxon>Oscillospiraceae</taxon>
        <taxon>Ruminiclostridium</taxon>
    </lineage>
</organism>
<evidence type="ECO:0000256" key="5">
    <source>
        <dbReference type="SAM" id="Phobius"/>
    </source>
</evidence>
<evidence type="ECO:0000313" key="6">
    <source>
        <dbReference type="EMBL" id="ACL77502.1"/>
    </source>
</evidence>
<feature type="transmembrane region" description="Helical" evidence="5">
    <location>
        <begin position="131"/>
        <end position="151"/>
    </location>
</feature>
<dbReference type="eggNOG" id="COG1971">
    <property type="taxonomic scope" value="Bacteria"/>
</dbReference>
<dbReference type="PANTHER" id="PTHR35529:SF2">
    <property type="entry name" value="SPORULATION PROTEIN YTAF-RELATED"/>
    <property type="match status" value="1"/>
</dbReference>
<dbReference type="AlphaFoldDB" id="B8I0U6"/>
<dbReference type="Proteomes" id="UP000001349">
    <property type="component" value="Chromosome"/>
</dbReference>
<keyword evidence="1" id="KW-1003">Cell membrane</keyword>
<keyword evidence="4 5" id="KW-0472">Membrane</keyword>
<dbReference type="InterPro" id="IPR014205">
    <property type="entry name" value="Spore_YtaF"/>
</dbReference>
<dbReference type="InterPro" id="IPR003810">
    <property type="entry name" value="Mntp/YtaF"/>
</dbReference>
<feature type="transmembrane region" description="Helical" evidence="5">
    <location>
        <begin position="6"/>
        <end position="26"/>
    </location>
</feature>
<dbReference type="KEGG" id="cce:Ccel_3212"/>
<evidence type="ECO:0000256" key="2">
    <source>
        <dbReference type="ARBA" id="ARBA00022692"/>
    </source>
</evidence>
<dbReference type="HOGENOM" id="CLU_094526_2_0_9"/>
<gene>
    <name evidence="6" type="ordered locus">Ccel_3212</name>
</gene>
<dbReference type="NCBIfam" id="TIGR02840">
    <property type="entry name" value="spore_YtaF"/>
    <property type="match status" value="1"/>
</dbReference>
<feature type="transmembrane region" description="Helical" evidence="5">
    <location>
        <begin position="157"/>
        <end position="177"/>
    </location>
</feature>
<name>B8I0U6_RUMCH</name>
<keyword evidence="2 5" id="KW-0812">Transmembrane</keyword>
<evidence type="ECO:0000256" key="1">
    <source>
        <dbReference type="ARBA" id="ARBA00022475"/>
    </source>
</evidence>
<feature type="transmembrane region" description="Helical" evidence="5">
    <location>
        <begin position="38"/>
        <end position="58"/>
    </location>
</feature>
<dbReference type="OrthoDB" id="1679205at2"/>
<feature type="transmembrane region" description="Helical" evidence="5">
    <location>
        <begin position="189"/>
        <end position="206"/>
    </location>
</feature>
<dbReference type="EMBL" id="CP001348">
    <property type="protein sequence ID" value="ACL77502.1"/>
    <property type="molecule type" value="Genomic_DNA"/>
</dbReference>
<keyword evidence="7" id="KW-1185">Reference proteome</keyword>
<evidence type="ECO:0000256" key="3">
    <source>
        <dbReference type="ARBA" id="ARBA00022989"/>
    </source>
</evidence>
<evidence type="ECO:0000256" key="4">
    <source>
        <dbReference type="ARBA" id="ARBA00023136"/>
    </source>
</evidence>
<proteinExistence type="predicted"/>